<organism evidence="1 2">
    <name type="scientific">Spirosoma utsteinense</name>
    <dbReference type="NCBI Taxonomy" id="2585773"/>
    <lineage>
        <taxon>Bacteria</taxon>
        <taxon>Pseudomonadati</taxon>
        <taxon>Bacteroidota</taxon>
        <taxon>Cytophagia</taxon>
        <taxon>Cytophagales</taxon>
        <taxon>Cytophagaceae</taxon>
        <taxon>Spirosoma</taxon>
    </lineage>
</organism>
<dbReference type="Proteomes" id="UP000700732">
    <property type="component" value="Unassembled WGS sequence"/>
</dbReference>
<name>A0ABR6W3X8_9BACT</name>
<dbReference type="RefSeq" id="WP_186737043.1">
    <property type="nucleotide sequence ID" value="NZ_VFIA01000008.1"/>
</dbReference>
<sequence length="69" mass="7958">MKTRNNRNGQSADFTFDVWVNNQLDFMSHIDDHDDISSFDDNWIVSAGDLFGHMDIPLDEPVNYHDEAA</sequence>
<proteinExistence type="predicted"/>
<protein>
    <submittedName>
        <fullName evidence="1">Uncharacterized protein</fullName>
    </submittedName>
</protein>
<evidence type="ECO:0000313" key="1">
    <source>
        <dbReference type="EMBL" id="MBC3791250.1"/>
    </source>
</evidence>
<dbReference type="EMBL" id="VFIA01000008">
    <property type="protein sequence ID" value="MBC3791250.1"/>
    <property type="molecule type" value="Genomic_DNA"/>
</dbReference>
<comment type="caution">
    <text evidence="1">The sequence shown here is derived from an EMBL/GenBank/DDBJ whole genome shotgun (WGS) entry which is preliminary data.</text>
</comment>
<evidence type="ECO:0000313" key="2">
    <source>
        <dbReference type="Proteomes" id="UP000700732"/>
    </source>
</evidence>
<accession>A0ABR6W3X8</accession>
<reference evidence="1 2" key="1">
    <citation type="submission" date="2019-06" db="EMBL/GenBank/DDBJ databases">
        <title>Spirosoma utsteinense sp. nov. isolated from Antarctic ice-free soils.</title>
        <authorList>
            <person name="Tahon G."/>
        </authorList>
    </citation>
    <scope>NUCLEOTIDE SEQUENCE [LARGE SCALE GENOMIC DNA]</scope>
    <source>
        <strain evidence="1 2">LMG 31447</strain>
    </source>
</reference>
<keyword evidence="2" id="KW-1185">Reference proteome</keyword>
<gene>
    <name evidence="1" type="ORF">FH603_1749</name>
</gene>